<organism evidence="1 2">
    <name type="scientific">Lymnaea stagnalis</name>
    <name type="common">Great pond snail</name>
    <name type="synonym">Helix stagnalis</name>
    <dbReference type="NCBI Taxonomy" id="6523"/>
    <lineage>
        <taxon>Eukaryota</taxon>
        <taxon>Metazoa</taxon>
        <taxon>Spiralia</taxon>
        <taxon>Lophotrochozoa</taxon>
        <taxon>Mollusca</taxon>
        <taxon>Gastropoda</taxon>
        <taxon>Heterobranchia</taxon>
        <taxon>Euthyneura</taxon>
        <taxon>Panpulmonata</taxon>
        <taxon>Hygrophila</taxon>
        <taxon>Lymnaeoidea</taxon>
        <taxon>Lymnaeidae</taxon>
        <taxon>Lymnaea</taxon>
    </lineage>
</organism>
<dbReference type="AlphaFoldDB" id="A0AAV2HMC5"/>
<gene>
    <name evidence="1" type="ORF">GSLYS_00009148001</name>
</gene>
<comment type="caution">
    <text evidence="1">The sequence shown here is derived from an EMBL/GenBank/DDBJ whole genome shotgun (WGS) entry which is preliminary data.</text>
</comment>
<proteinExistence type="predicted"/>
<reference evidence="1 2" key="1">
    <citation type="submission" date="2024-04" db="EMBL/GenBank/DDBJ databases">
        <authorList>
            <consortium name="Genoscope - CEA"/>
            <person name="William W."/>
        </authorList>
    </citation>
    <scope>NUCLEOTIDE SEQUENCE [LARGE SCALE GENOMIC DNA]</scope>
</reference>
<evidence type="ECO:0008006" key="3">
    <source>
        <dbReference type="Google" id="ProtNLM"/>
    </source>
</evidence>
<name>A0AAV2HMC5_LYMST</name>
<evidence type="ECO:0000313" key="2">
    <source>
        <dbReference type="Proteomes" id="UP001497497"/>
    </source>
</evidence>
<sequence length="464" mass="54416">MDETLKIYDSAHSDKETDLNDELNALVLDMDETLKIVDTDSNDDMETVDTGSNDGLETVASQKDPTYLALLKQFPFIEKNENIRRVMVALHKLQHQELSNPKQCYPGQRCIFCDYYFLKMMGDKYNGKASKSMICDETSVVFLVFCINCDEVLLGSTIGKMTMKDLAVINFGFNGKLKCEPQNCHNRKSLKCLIINTKNLPPNNNLSVWKKELNVEELDLKPEVLKFNESHELGFSEIKKLNLDIKELPYDSVFIIYYIKCKHCAKYYIGKTRETFSKRYPNTFCDNYTKGAFHKHTLGVNSECTVRDLQFRVIYSLNEEQTFFLHKWTYIFNNCPIDLKKKISWVIEVDKSSKNDLMKIVWDNHTKKDIIDLIQKLIQRIKASDEEFNKEEYKDMDAEKILRDKNIKWIKKTKEIIFEKKEKLWMNKFKEKFGAENALNLYEIAESKNESASLYCDFYEKLQV</sequence>
<keyword evidence="2" id="KW-1185">Reference proteome</keyword>
<evidence type="ECO:0000313" key="1">
    <source>
        <dbReference type="EMBL" id="CAL1535188.1"/>
    </source>
</evidence>
<accession>A0AAV2HMC5</accession>
<dbReference type="Proteomes" id="UP001497497">
    <property type="component" value="Unassembled WGS sequence"/>
</dbReference>
<dbReference type="EMBL" id="CAXITT010000194">
    <property type="protein sequence ID" value="CAL1535188.1"/>
    <property type="molecule type" value="Genomic_DNA"/>
</dbReference>
<protein>
    <recommendedName>
        <fullName evidence="3">GIY-YIG domain-containing protein</fullName>
    </recommendedName>
</protein>